<evidence type="ECO:0000313" key="2">
    <source>
        <dbReference type="EMBL" id="KAK3854796.1"/>
    </source>
</evidence>
<proteinExistence type="predicted"/>
<feature type="region of interest" description="Disordered" evidence="1">
    <location>
        <begin position="1"/>
        <end position="69"/>
    </location>
</feature>
<accession>A0AAE1BQ11</accession>
<dbReference type="EMBL" id="JAWQEG010006441">
    <property type="protein sequence ID" value="KAK3854796.1"/>
    <property type="molecule type" value="Genomic_DNA"/>
</dbReference>
<feature type="compositionally biased region" description="Basic residues" evidence="1">
    <location>
        <begin position="35"/>
        <end position="44"/>
    </location>
</feature>
<feature type="compositionally biased region" description="Basic and acidic residues" evidence="1">
    <location>
        <begin position="45"/>
        <end position="54"/>
    </location>
</feature>
<feature type="compositionally biased region" description="Basic and acidic residues" evidence="1">
    <location>
        <begin position="22"/>
        <end position="34"/>
    </location>
</feature>
<comment type="caution">
    <text evidence="2">The sequence shown here is derived from an EMBL/GenBank/DDBJ whole genome shotgun (WGS) entry which is preliminary data.</text>
</comment>
<keyword evidence="3" id="KW-1185">Reference proteome</keyword>
<reference evidence="2" key="1">
    <citation type="submission" date="2023-10" db="EMBL/GenBank/DDBJ databases">
        <title>Genome assemblies of two species of porcelain crab, Petrolisthes cinctipes and Petrolisthes manimaculis (Anomura: Porcellanidae).</title>
        <authorList>
            <person name="Angst P."/>
        </authorList>
    </citation>
    <scope>NUCLEOTIDE SEQUENCE</scope>
    <source>
        <strain evidence="2">PB745_01</strain>
        <tissue evidence="2">Gill</tissue>
    </source>
</reference>
<gene>
    <name evidence="2" type="ORF">Pcinc_038743</name>
</gene>
<evidence type="ECO:0000313" key="3">
    <source>
        <dbReference type="Proteomes" id="UP001286313"/>
    </source>
</evidence>
<dbReference type="AlphaFoldDB" id="A0AAE1BQ11"/>
<organism evidence="2 3">
    <name type="scientific">Petrolisthes cinctipes</name>
    <name type="common">Flat porcelain crab</name>
    <dbReference type="NCBI Taxonomy" id="88211"/>
    <lineage>
        <taxon>Eukaryota</taxon>
        <taxon>Metazoa</taxon>
        <taxon>Ecdysozoa</taxon>
        <taxon>Arthropoda</taxon>
        <taxon>Crustacea</taxon>
        <taxon>Multicrustacea</taxon>
        <taxon>Malacostraca</taxon>
        <taxon>Eumalacostraca</taxon>
        <taxon>Eucarida</taxon>
        <taxon>Decapoda</taxon>
        <taxon>Pleocyemata</taxon>
        <taxon>Anomura</taxon>
        <taxon>Galatheoidea</taxon>
        <taxon>Porcellanidae</taxon>
        <taxon>Petrolisthes</taxon>
    </lineage>
</organism>
<dbReference type="Proteomes" id="UP001286313">
    <property type="component" value="Unassembled WGS sequence"/>
</dbReference>
<evidence type="ECO:0000256" key="1">
    <source>
        <dbReference type="SAM" id="MobiDB-lite"/>
    </source>
</evidence>
<protein>
    <submittedName>
        <fullName evidence="2">Uncharacterized protein</fullName>
    </submittedName>
</protein>
<sequence length="108" mass="12252">MKKQENKRKRIKGRNERRKRERSGGKKAGEGREKKAGKKRKEKKVKPQKEKEGDSVYSIDGASSVPSDGLTEWLRRPLMARLLCLLRRFSRGGSGLPSLPSLTHPEPS</sequence>
<name>A0AAE1BQ11_PETCI</name>
<feature type="compositionally biased region" description="Basic residues" evidence="1">
    <location>
        <begin position="1"/>
        <end position="21"/>
    </location>
</feature>